<sequence length="53" mass="5925">MQAFGFLTLIILMFMSLEIELVSSNPCSQFSDPNRQSLCTSDNYPSADSTDEE</sequence>
<feature type="region of interest" description="Disordered" evidence="1">
    <location>
        <begin position="30"/>
        <end position="53"/>
    </location>
</feature>
<keyword evidence="3" id="KW-1185">Reference proteome</keyword>
<dbReference type="Proteomes" id="UP000017842">
    <property type="component" value="Unassembled WGS sequence"/>
</dbReference>
<organism evidence="2 3">
    <name type="scientific">Methyloglobulus morosus KoM1</name>
    <dbReference type="NCBI Taxonomy" id="1116472"/>
    <lineage>
        <taxon>Bacteria</taxon>
        <taxon>Pseudomonadati</taxon>
        <taxon>Pseudomonadota</taxon>
        <taxon>Gammaproteobacteria</taxon>
        <taxon>Methylococcales</taxon>
        <taxon>Methylococcaceae</taxon>
        <taxon>Methyloglobulus</taxon>
    </lineage>
</organism>
<accession>V5C7J4</accession>
<name>V5C7J4_9GAMM</name>
<evidence type="ECO:0000256" key="1">
    <source>
        <dbReference type="SAM" id="MobiDB-lite"/>
    </source>
</evidence>
<dbReference type="EMBL" id="AYLO01000049">
    <property type="protein sequence ID" value="ESS72703.1"/>
    <property type="molecule type" value="Genomic_DNA"/>
</dbReference>
<gene>
    <name evidence="2" type="ORF">MGMO_50c00190</name>
</gene>
<protein>
    <submittedName>
        <fullName evidence="2">Uncharacterized protein</fullName>
    </submittedName>
</protein>
<evidence type="ECO:0000313" key="2">
    <source>
        <dbReference type="EMBL" id="ESS72703.1"/>
    </source>
</evidence>
<evidence type="ECO:0000313" key="3">
    <source>
        <dbReference type="Proteomes" id="UP000017842"/>
    </source>
</evidence>
<comment type="caution">
    <text evidence="2">The sequence shown here is derived from an EMBL/GenBank/DDBJ whole genome shotgun (WGS) entry which is preliminary data.</text>
</comment>
<dbReference type="STRING" id="1116472.MGMO_50c00190"/>
<dbReference type="AlphaFoldDB" id="V5C7J4"/>
<reference evidence="2 3" key="1">
    <citation type="journal article" date="2013" name="Genome Announc.">
        <title>Draft Genome Sequence of the Methanotrophic Gammaproteobacterium Methyloglobulus morosus DSM 22980 Strain KoM1.</title>
        <authorList>
            <person name="Poehlein A."/>
            <person name="Deutzmann J.S."/>
            <person name="Daniel R."/>
            <person name="Simeonova D.D."/>
        </authorList>
    </citation>
    <scope>NUCLEOTIDE SEQUENCE [LARGE SCALE GENOMIC DNA]</scope>
    <source>
        <strain evidence="2 3">KoM1</strain>
    </source>
</reference>
<proteinExistence type="predicted"/>